<dbReference type="AlphaFoldDB" id="A0AAE1CZP2"/>
<comment type="caution">
    <text evidence="1">The sequence shown here is derived from an EMBL/GenBank/DDBJ whole genome shotgun (WGS) entry which is preliminary data.</text>
</comment>
<evidence type="ECO:0000313" key="2">
    <source>
        <dbReference type="Proteomes" id="UP001283361"/>
    </source>
</evidence>
<protein>
    <submittedName>
        <fullName evidence="1">Uncharacterized protein</fullName>
    </submittedName>
</protein>
<sequence>MEMVEIAKSNFWSTRSEGGLKPTIIVQSALPILERKARRAPGGCPVWTGRKAIEAPGLFTQIVLGLEIRAKSARSQTWQVSLDITENEMSGRRWESCAPDFFMAGPGIETSLSADSGVLTPIKTVGPCSCFYRHPLLPGPLLSRPVIYSNTYSNIGYMKWSLYNAGGMK</sequence>
<dbReference type="Proteomes" id="UP001283361">
    <property type="component" value="Unassembled WGS sequence"/>
</dbReference>
<proteinExistence type="predicted"/>
<reference evidence="1" key="1">
    <citation type="journal article" date="2023" name="G3 (Bethesda)">
        <title>A reference genome for the long-term kleptoplast-retaining sea slug Elysia crispata morphotype clarki.</title>
        <authorList>
            <person name="Eastman K.E."/>
            <person name="Pendleton A.L."/>
            <person name="Shaikh M.A."/>
            <person name="Suttiyut T."/>
            <person name="Ogas R."/>
            <person name="Tomko P."/>
            <person name="Gavelis G."/>
            <person name="Widhalm J.R."/>
            <person name="Wisecaver J.H."/>
        </authorList>
    </citation>
    <scope>NUCLEOTIDE SEQUENCE</scope>
    <source>
        <strain evidence="1">ECLA1</strain>
    </source>
</reference>
<name>A0AAE1CZP2_9GAST</name>
<gene>
    <name evidence="1" type="ORF">RRG08_014680</name>
</gene>
<organism evidence="1 2">
    <name type="scientific">Elysia crispata</name>
    <name type="common">lettuce slug</name>
    <dbReference type="NCBI Taxonomy" id="231223"/>
    <lineage>
        <taxon>Eukaryota</taxon>
        <taxon>Metazoa</taxon>
        <taxon>Spiralia</taxon>
        <taxon>Lophotrochozoa</taxon>
        <taxon>Mollusca</taxon>
        <taxon>Gastropoda</taxon>
        <taxon>Heterobranchia</taxon>
        <taxon>Euthyneura</taxon>
        <taxon>Panpulmonata</taxon>
        <taxon>Sacoglossa</taxon>
        <taxon>Placobranchoidea</taxon>
        <taxon>Plakobranchidae</taxon>
        <taxon>Elysia</taxon>
    </lineage>
</organism>
<accession>A0AAE1CZP2</accession>
<dbReference type="EMBL" id="JAWDGP010006162">
    <property type="protein sequence ID" value="KAK3746206.1"/>
    <property type="molecule type" value="Genomic_DNA"/>
</dbReference>
<evidence type="ECO:0000313" key="1">
    <source>
        <dbReference type="EMBL" id="KAK3746206.1"/>
    </source>
</evidence>
<keyword evidence="2" id="KW-1185">Reference proteome</keyword>